<dbReference type="GO" id="GO:0003677">
    <property type="term" value="F:DNA binding"/>
    <property type="evidence" value="ECO:0007669"/>
    <property type="project" value="UniProtKB-KW"/>
</dbReference>
<evidence type="ECO:0000256" key="1">
    <source>
        <dbReference type="ARBA" id="ARBA00022722"/>
    </source>
</evidence>
<evidence type="ECO:0000256" key="4">
    <source>
        <dbReference type="ARBA" id="ARBA00022801"/>
    </source>
</evidence>
<dbReference type="GO" id="GO:0006310">
    <property type="term" value="P:DNA recombination"/>
    <property type="evidence" value="ECO:0007669"/>
    <property type="project" value="TreeGrafter"/>
</dbReference>
<dbReference type="SUPFAM" id="SSF52980">
    <property type="entry name" value="Restriction endonuclease-like"/>
    <property type="match status" value="1"/>
</dbReference>
<comment type="caution">
    <text evidence="11">The sequence shown here is derived from an EMBL/GenBank/DDBJ whole genome shotgun (WGS) entry which is preliminary data.</text>
</comment>
<dbReference type="PANTHER" id="PTHR30591">
    <property type="entry name" value="RECBCD ENZYME SUBUNIT RECC"/>
    <property type="match status" value="1"/>
</dbReference>
<sequence>MTFLQKLGPGSTLIAPAYLHAALREELLKTRSGMLGLKLNTLQGWLQQQANVAVPSRHVALYQYKQRIQTILPQLKIYREVADSPVFLNECRSFLDSIYFWNIPQSELPQESEAQKELFAILSQLTDIAVPSKQQRAALTNIKTKRLDDLHILDVYHTLEEEQLIQALVAQGAQRCTPPVYEPMPLFFHAVNKRQEIEACAQYIIEHDLDADDIHITLANATYKPILAQIFQRYQIPYTLLQDSHASILPHRFSALFSYYLKPDTENLLRVLDCGVVHMEQLQKLKDYLDVFSCDIEEAFDHLQQIEDEGHILDALELAKLQKLEEEAELVRQQLVVYLRSLKQPISMEAMIQTTASYVRESLRRDDADTKILQDIEAMLKELHPYILEKEDIAFFLYFLDGMTQSSAPTERSGAIVCDLRQSPFCRKHLFVLGCTQKDYPAFQTKKGIFDENYHALISAYPSMERRYQFYLEQISAMLYAAPSVYVSYPLGTYEGKGMEAALEIEDYVQKQHANPKAGSVAYPLYSSYEPVSTNITLSPEMAQALFVKDKMIRGSISALERYVKCPFSYFLRYGLSLREPMKVGFPDSYAGTLAHYLLETFTGKYGKAYTKVAEEKIEEVLMKEIRIMQDVFPSLEKKLENVAQRILTSMTQTLGLLNDFEQHSILSPYLREKEFHYSIPLGDDISLALKGYIDRIDASDEFLCILDYKSSAKMLSEANVFAALQLQLLTYSIVCSKEFHKRVLGSFYVSLKNENIPYTAGKLSRRKPVTHLPSSKEEYEEIRHKAHRMNGWVMDSDIQALDDNGAHIVGVSQNKEGIIKPRKLYDLGSIERYFTKMYQMIGNRIINGDIRCLPMEEACMFCSYYEICRFKGIYAEKTQLVEVEDDIYQQQKGREEDA</sequence>
<accession>A0A099IA96</accession>
<keyword evidence="6" id="KW-0269">Exonuclease</keyword>
<evidence type="ECO:0000256" key="9">
    <source>
        <dbReference type="ARBA" id="ARBA00023204"/>
    </source>
</evidence>
<dbReference type="InterPro" id="IPR011335">
    <property type="entry name" value="Restrct_endonuc-II-like"/>
</dbReference>
<proteinExistence type="predicted"/>
<dbReference type="Proteomes" id="UP000030008">
    <property type="component" value="Unassembled WGS sequence"/>
</dbReference>
<dbReference type="Pfam" id="PF12705">
    <property type="entry name" value="PDDEXK_1"/>
    <property type="match status" value="1"/>
</dbReference>
<feature type="domain" description="PD-(D/E)XK endonuclease-like" evidence="10">
    <location>
        <begin position="556"/>
        <end position="870"/>
    </location>
</feature>
<dbReference type="GO" id="GO:0006281">
    <property type="term" value="P:DNA repair"/>
    <property type="evidence" value="ECO:0007669"/>
    <property type="project" value="UniProtKB-KW"/>
</dbReference>
<dbReference type="EMBL" id="JQIF01000005">
    <property type="protein sequence ID" value="KGJ54914.1"/>
    <property type="molecule type" value="Genomic_DNA"/>
</dbReference>
<keyword evidence="3" id="KW-0227">DNA damage</keyword>
<dbReference type="SUPFAM" id="SSF52540">
    <property type="entry name" value="P-loop containing nucleoside triphosphate hydrolases"/>
    <property type="match status" value="1"/>
</dbReference>
<keyword evidence="4" id="KW-0378">Hydrolase</keyword>
<keyword evidence="9" id="KW-0234">DNA repair</keyword>
<dbReference type="InterPro" id="IPR027417">
    <property type="entry name" value="P-loop_NTPase"/>
</dbReference>
<evidence type="ECO:0000259" key="10">
    <source>
        <dbReference type="Pfam" id="PF12705"/>
    </source>
</evidence>
<dbReference type="RefSeq" id="WP_044903475.1">
    <property type="nucleotide sequence ID" value="NZ_JQIF01000005.1"/>
</dbReference>
<keyword evidence="5" id="KW-0347">Helicase</keyword>
<evidence type="ECO:0000256" key="2">
    <source>
        <dbReference type="ARBA" id="ARBA00022741"/>
    </source>
</evidence>
<dbReference type="GO" id="GO:0004386">
    <property type="term" value="F:helicase activity"/>
    <property type="evidence" value="ECO:0007669"/>
    <property type="project" value="UniProtKB-KW"/>
</dbReference>
<dbReference type="GO" id="GO:0005524">
    <property type="term" value="F:ATP binding"/>
    <property type="evidence" value="ECO:0007669"/>
    <property type="project" value="UniProtKB-KW"/>
</dbReference>
<dbReference type="AlphaFoldDB" id="A0A099IA96"/>
<reference evidence="11 12" key="1">
    <citation type="submission" date="2014-08" db="EMBL/GenBank/DDBJ databases">
        <title>Clostridium innocuum, an unnegligible vancomycin-resistant pathogen causing extra-intestinal infections.</title>
        <authorList>
            <person name="Feng Y."/>
            <person name="Chiu C.-H."/>
        </authorList>
    </citation>
    <scope>NUCLEOTIDE SEQUENCE [LARGE SCALE GENOMIC DNA]</scope>
    <source>
        <strain evidence="11 12">AN88</strain>
    </source>
</reference>
<dbReference type="Gene3D" id="3.40.50.300">
    <property type="entry name" value="P-loop containing nucleotide triphosphate hydrolases"/>
    <property type="match status" value="1"/>
</dbReference>
<dbReference type="InterPro" id="IPR011604">
    <property type="entry name" value="PDDEXK-like_dom_sf"/>
</dbReference>
<organism evidence="11 12">
    <name type="scientific">Clostridium innocuum</name>
    <dbReference type="NCBI Taxonomy" id="1522"/>
    <lineage>
        <taxon>Bacteria</taxon>
        <taxon>Bacillati</taxon>
        <taxon>Bacillota</taxon>
        <taxon>Clostridia</taxon>
        <taxon>Eubacteriales</taxon>
        <taxon>Clostridiaceae</taxon>
        <taxon>Clostridium</taxon>
    </lineage>
</organism>
<dbReference type="GO" id="GO:0004527">
    <property type="term" value="F:exonuclease activity"/>
    <property type="evidence" value="ECO:0007669"/>
    <property type="project" value="UniProtKB-KW"/>
</dbReference>
<evidence type="ECO:0000256" key="7">
    <source>
        <dbReference type="ARBA" id="ARBA00022840"/>
    </source>
</evidence>
<evidence type="ECO:0000256" key="8">
    <source>
        <dbReference type="ARBA" id="ARBA00023125"/>
    </source>
</evidence>
<evidence type="ECO:0000256" key="3">
    <source>
        <dbReference type="ARBA" id="ARBA00022763"/>
    </source>
</evidence>
<evidence type="ECO:0000313" key="12">
    <source>
        <dbReference type="Proteomes" id="UP000030008"/>
    </source>
</evidence>
<evidence type="ECO:0000313" key="11">
    <source>
        <dbReference type="EMBL" id="KGJ54914.1"/>
    </source>
</evidence>
<keyword evidence="2" id="KW-0547">Nucleotide-binding</keyword>
<keyword evidence="8" id="KW-0238">DNA-binding</keyword>
<evidence type="ECO:0000256" key="6">
    <source>
        <dbReference type="ARBA" id="ARBA00022839"/>
    </source>
</evidence>
<protein>
    <recommendedName>
        <fullName evidence="10">PD-(D/E)XK endonuclease-like domain-containing protein</fullName>
    </recommendedName>
</protein>
<gene>
    <name evidence="11" type="ORF">CIAN88_01150</name>
</gene>
<evidence type="ECO:0000256" key="5">
    <source>
        <dbReference type="ARBA" id="ARBA00022806"/>
    </source>
</evidence>
<dbReference type="Gene3D" id="3.90.320.10">
    <property type="match status" value="1"/>
</dbReference>
<dbReference type="InterPro" id="IPR038726">
    <property type="entry name" value="PDDEXK_AddAB-type"/>
</dbReference>
<name>A0A099IA96_CLOIN</name>
<keyword evidence="1" id="KW-0540">Nuclease</keyword>
<keyword evidence="7" id="KW-0067">ATP-binding</keyword>
<dbReference type="PANTHER" id="PTHR30591:SF1">
    <property type="entry name" value="RECBCD ENZYME SUBUNIT RECC"/>
    <property type="match status" value="1"/>
</dbReference>